<name>A0A1J0GVZ3_9CAUD</name>
<dbReference type="RefSeq" id="YP_009831816.1">
    <property type="nucleotide sequence ID" value="NC_048650.1"/>
</dbReference>
<reference evidence="1 2" key="1">
    <citation type="submission" date="2016-09" db="EMBL/GenBank/DDBJ databases">
        <title>Complete Genome Sequence of Streptomyces 5a phage BRock.</title>
        <authorList>
            <person name="Crossman A."/>
            <person name="Baron S."/>
            <person name="Jamdagni P."/>
            <person name="Khatri P."/>
            <person name="Sharma D."/>
            <person name="Pandey M."/>
            <person name="Goyal S."/>
            <person name="Kumar S."/>
            <person name="Phogat A."/>
            <person name="Chawla G."/>
            <person name="Pasricha M."/>
            <person name="Gupta K."/>
            <person name="Bazzad D."/>
            <person name="Aggarwal V."/>
            <person name="Poughat A."/>
            <person name="Singh K."/>
            <person name="Rana P."/>
            <person name="Gautam R."/>
            <person name="Sharma V."/>
            <person name="Tyagi D."/>
            <person name="Shahi A."/>
            <person name="Jangra N."/>
            <person name="Malik M."/>
            <person name="Sidhu P.K."/>
            <person name="Malik S."/>
            <person name="Ghalyan Y."/>
            <person name="Sharma S.S."/>
            <person name="Malik A."/>
            <person name="Chuttani R."/>
            <person name="Bamal N."/>
            <person name="Bhadula D."/>
            <person name="Batra A."/>
            <person name="Temple L."/>
            <person name="Nehra K."/>
        </authorList>
    </citation>
    <scope>NUCLEOTIDE SEQUENCE [LARGE SCALE GENOMIC DNA]</scope>
</reference>
<proteinExistence type="predicted"/>
<sequence>MAKEFLRLSVWTPSSVVLELDDKLGDLWEQIVDAEKRGNDEVSEELWTKILSDYDYEISEQIMRDLSVEDARVSTW</sequence>
<dbReference type="GeneID" id="55601505"/>
<keyword evidence="2" id="KW-1185">Reference proteome</keyword>
<evidence type="ECO:0000313" key="2">
    <source>
        <dbReference type="Proteomes" id="UP000224898"/>
    </source>
</evidence>
<dbReference type="KEGG" id="vg:55601505"/>
<dbReference type="Proteomes" id="UP000224898">
    <property type="component" value="Segment"/>
</dbReference>
<accession>A0A1J0GVZ3</accession>
<dbReference type="EMBL" id="KX925554">
    <property type="protein sequence ID" value="APC46353.1"/>
    <property type="molecule type" value="Genomic_DNA"/>
</dbReference>
<organism evidence="1 2">
    <name type="scientific">Streptomyces phage BRock</name>
    <dbReference type="NCBI Taxonomy" id="1913591"/>
    <lineage>
        <taxon>Viruses</taxon>
        <taxon>Duplodnaviria</taxon>
        <taxon>Heunggongvirae</taxon>
        <taxon>Uroviricota</taxon>
        <taxon>Caudoviricetes</taxon>
        <taxon>Borockvirus</taxon>
        <taxon>Borockvirus brock</taxon>
    </lineage>
</organism>
<evidence type="ECO:0000313" key="1">
    <source>
        <dbReference type="EMBL" id="APC46353.1"/>
    </source>
</evidence>
<protein>
    <submittedName>
        <fullName evidence="1">Uncharacterized protein</fullName>
    </submittedName>
</protein>